<reference evidence="1" key="1">
    <citation type="journal article" date="2020" name="Stud. Mycol.">
        <title>101 Dothideomycetes genomes: a test case for predicting lifestyles and emergence of pathogens.</title>
        <authorList>
            <person name="Haridas S."/>
            <person name="Albert R."/>
            <person name="Binder M."/>
            <person name="Bloem J."/>
            <person name="Labutti K."/>
            <person name="Salamov A."/>
            <person name="Andreopoulos B."/>
            <person name="Baker S."/>
            <person name="Barry K."/>
            <person name="Bills G."/>
            <person name="Bluhm B."/>
            <person name="Cannon C."/>
            <person name="Castanera R."/>
            <person name="Culley D."/>
            <person name="Daum C."/>
            <person name="Ezra D."/>
            <person name="Gonzalez J."/>
            <person name="Henrissat B."/>
            <person name="Kuo A."/>
            <person name="Liang C."/>
            <person name="Lipzen A."/>
            <person name="Lutzoni F."/>
            <person name="Magnuson J."/>
            <person name="Mondo S."/>
            <person name="Nolan M."/>
            <person name="Ohm R."/>
            <person name="Pangilinan J."/>
            <person name="Park H.-J."/>
            <person name="Ramirez L."/>
            <person name="Alfaro M."/>
            <person name="Sun H."/>
            <person name="Tritt A."/>
            <person name="Yoshinaga Y."/>
            <person name="Zwiers L.-H."/>
            <person name="Turgeon B."/>
            <person name="Goodwin S."/>
            <person name="Spatafora J."/>
            <person name="Crous P."/>
            <person name="Grigoriev I."/>
        </authorList>
    </citation>
    <scope>NUCLEOTIDE SEQUENCE</scope>
    <source>
        <strain evidence="1">CBS 107.79</strain>
    </source>
</reference>
<protein>
    <submittedName>
        <fullName evidence="1">Uncharacterized protein</fullName>
    </submittedName>
</protein>
<evidence type="ECO:0000313" key="2">
    <source>
        <dbReference type="Proteomes" id="UP000800036"/>
    </source>
</evidence>
<dbReference type="AlphaFoldDB" id="A0A6A5VQC4"/>
<gene>
    <name evidence="1" type="ORF">BU23DRAFT_148905</name>
</gene>
<evidence type="ECO:0000313" key="1">
    <source>
        <dbReference type="EMBL" id="KAF1979165.1"/>
    </source>
</evidence>
<name>A0A6A5VQC4_9PLEO</name>
<accession>A0A6A5VQC4</accession>
<keyword evidence="2" id="KW-1185">Reference proteome</keyword>
<organism evidence="1 2">
    <name type="scientific">Bimuria novae-zelandiae CBS 107.79</name>
    <dbReference type="NCBI Taxonomy" id="1447943"/>
    <lineage>
        <taxon>Eukaryota</taxon>
        <taxon>Fungi</taxon>
        <taxon>Dikarya</taxon>
        <taxon>Ascomycota</taxon>
        <taxon>Pezizomycotina</taxon>
        <taxon>Dothideomycetes</taxon>
        <taxon>Pleosporomycetidae</taxon>
        <taxon>Pleosporales</taxon>
        <taxon>Massarineae</taxon>
        <taxon>Didymosphaeriaceae</taxon>
        <taxon>Bimuria</taxon>
    </lineage>
</organism>
<proteinExistence type="predicted"/>
<dbReference type="EMBL" id="ML976658">
    <property type="protein sequence ID" value="KAF1979165.1"/>
    <property type="molecule type" value="Genomic_DNA"/>
</dbReference>
<dbReference type="Proteomes" id="UP000800036">
    <property type="component" value="Unassembled WGS sequence"/>
</dbReference>
<sequence>MPSLPLIDVSALPCMAARPNIDEVDVARDDQSEHANSQLCPLPATQCACLVDPRLKITTGPVLIRKAPGASALADGGMEVGAGLRSLLSSACRQPRLPTFAAQSSSSVPQRATGPTTVVRIALRRAFLPCLLRAGCTAVAVATSEFAYKLMRVASGRELSYSRSHPPQ</sequence>